<organism evidence="8 9">
    <name type="scientific">Heterorhabditis bacteriophora</name>
    <name type="common">Entomopathogenic nematode worm</name>
    <dbReference type="NCBI Taxonomy" id="37862"/>
    <lineage>
        <taxon>Eukaryota</taxon>
        <taxon>Metazoa</taxon>
        <taxon>Ecdysozoa</taxon>
        <taxon>Nematoda</taxon>
        <taxon>Chromadorea</taxon>
        <taxon>Rhabditida</taxon>
        <taxon>Rhabditina</taxon>
        <taxon>Rhabditomorpha</taxon>
        <taxon>Strongyloidea</taxon>
        <taxon>Heterorhabditidae</taxon>
        <taxon>Heterorhabditis</taxon>
    </lineage>
</organism>
<feature type="transmembrane region" description="Helical" evidence="6">
    <location>
        <begin position="270"/>
        <end position="292"/>
    </location>
</feature>
<sequence length="501" mass="56876">MSGLTKERVAIGHNVGYDRARVKEPYDKCKTYIRFMDTMSMSIPIYGMADHQVSLYEKDDADPDIRVYFLLFTYKDDEIIDPWLWNVDWTVKNGKLYPEWYCKLFTKRKSADQSKSVDDLISGDIVMKSALVPLIFGMVFGPYPLFKTTKYGWGYLVPQVSESSDTLSTSTESSIFVPFRVSQAIVNVVENNKLLFGDMPLPSKPKAMFGPLQFYQLPHPSGSGNVGDPLSKHFFRDIDEDVLRPTRFKDEFSVLLESLKTTRFWTNYRYFFTNIYVQLLYVYSLVVLLYAFNCFSKRFDAEIPVWYDNISEEGMENGAIAPAIVPTGTGIKSMVQAPAGYRLVGADVDSQEQWIAGLFGDASYAKALDPADRHPGLTPFSNMMLAGSKSDGTDLHTVVAKELHINRGQAKTLNYARLYGSGEQHAAKHLKQNGMKERDAVRIARNLFKITKGIETKTMTVEFEDWIFLKAKQEDPNLTKDILICVLYDDYAKTIPLYTGG</sequence>
<dbReference type="EC" id="2.7.7.7" evidence="1"/>
<dbReference type="Proteomes" id="UP000095283">
    <property type="component" value="Unplaced"/>
</dbReference>
<dbReference type="SMART" id="SM00482">
    <property type="entry name" value="POLAc"/>
    <property type="match status" value="1"/>
</dbReference>
<dbReference type="GO" id="GO:0003677">
    <property type="term" value="F:DNA binding"/>
    <property type="evidence" value="ECO:0007669"/>
    <property type="project" value="InterPro"/>
</dbReference>
<proteinExistence type="predicted"/>
<dbReference type="InterPro" id="IPR001098">
    <property type="entry name" value="DNA-dir_DNA_pol_A_palm_dom"/>
</dbReference>
<evidence type="ECO:0000256" key="3">
    <source>
        <dbReference type="ARBA" id="ARBA00022695"/>
    </source>
</evidence>
<keyword evidence="6" id="KW-0812">Transmembrane</keyword>
<dbReference type="PANTHER" id="PTHR10267:SF0">
    <property type="entry name" value="DNA POLYMERASE SUBUNIT GAMMA-1"/>
    <property type="match status" value="1"/>
</dbReference>
<evidence type="ECO:0000256" key="6">
    <source>
        <dbReference type="SAM" id="Phobius"/>
    </source>
</evidence>
<feature type="domain" description="DNA-directed DNA polymerase family A palm" evidence="7">
    <location>
        <begin position="328"/>
        <end position="490"/>
    </location>
</feature>
<dbReference type="PANTHER" id="PTHR10267">
    <property type="entry name" value="DNA POLYMERASE SUBUNIT GAMMA-1"/>
    <property type="match status" value="1"/>
</dbReference>
<keyword evidence="3" id="KW-0548">Nucleotidyltransferase</keyword>
<evidence type="ECO:0000256" key="4">
    <source>
        <dbReference type="ARBA" id="ARBA00022932"/>
    </source>
</evidence>
<keyword evidence="6" id="KW-0472">Membrane</keyword>
<dbReference type="GO" id="GO:0003887">
    <property type="term" value="F:DNA-directed DNA polymerase activity"/>
    <property type="evidence" value="ECO:0007669"/>
    <property type="project" value="UniProtKB-KW"/>
</dbReference>
<evidence type="ECO:0000259" key="7">
    <source>
        <dbReference type="SMART" id="SM00482"/>
    </source>
</evidence>
<name>A0A1I7XB20_HETBA</name>
<keyword evidence="4" id="KW-0239">DNA-directed DNA polymerase</keyword>
<dbReference type="PROSITE" id="PS00447">
    <property type="entry name" value="DNA_POLYMERASE_A"/>
    <property type="match status" value="1"/>
</dbReference>
<dbReference type="GO" id="GO:0005760">
    <property type="term" value="C:gamma DNA polymerase complex"/>
    <property type="evidence" value="ECO:0007669"/>
    <property type="project" value="InterPro"/>
</dbReference>
<dbReference type="Gene3D" id="3.30.420.390">
    <property type="match status" value="1"/>
</dbReference>
<keyword evidence="2" id="KW-0808">Transferase</keyword>
<dbReference type="InterPro" id="IPR002297">
    <property type="entry name" value="DNA-dir_DNA_pol_A_mt"/>
</dbReference>
<keyword evidence="6" id="KW-1133">Transmembrane helix</keyword>
<protein>
    <recommendedName>
        <fullName evidence="1">DNA-directed DNA polymerase</fullName>
        <ecNumber evidence="1">2.7.7.7</ecNumber>
    </recommendedName>
    <alternativeName>
        <fullName evidence="5">Mitochondrial DNA polymerase catalytic subunit</fullName>
    </alternativeName>
</protein>
<evidence type="ECO:0000313" key="9">
    <source>
        <dbReference type="WBParaSite" id="Hba_14886"/>
    </source>
</evidence>
<dbReference type="Pfam" id="PF18136">
    <property type="entry name" value="DNApol_Exo"/>
    <property type="match status" value="1"/>
</dbReference>
<keyword evidence="8" id="KW-1185">Reference proteome</keyword>
<evidence type="ECO:0000256" key="5">
    <source>
        <dbReference type="ARBA" id="ARBA00031966"/>
    </source>
</evidence>
<dbReference type="WBParaSite" id="Hba_14886">
    <property type="protein sequence ID" value="Hba_14886"/>
    <property type="gene ID" value="Hba_14886"/>
</dbReference>
<reference evidence="9" key="1">
    <citation type="submission" date="2016-11" db="UniProtKB">
        <authorList>
            <consortium name="WormBaseParasite"/>
        </authorList>
    </citation>
    <scope>IDENTIFICATION</scope>
</reference>
<evidence type="ECO:0000256" key="1">
    <source>
        <dbReference type="ARBA" id="ARBA00012417"/>
    </source>
</evidence>
<evidence type="ECO:0000313" key="8">
    <source>
        <dbReference type="Proteomes" id="UP000095283"/>
    </source>
</evidence>
<dbReference type="Gene3D" id="1.10.150.20">
    <property type="entry name" value="5' to 3' exonuclease, C-terminal subdomain"/>
    <property type="match status" value="1"/>
</dbReference>
<dbReference type="GO" id="GO:0006264">
    <property type="term" value="P:mitochondrial DNA replication"/>
    <property type="evidence" value="ECO:0007669"/>
    <property type="project" value="TreeGrafter"/>
</dbReference>
<dbReference type="AlphaFoldDB" id="A0A1I7XB20"/>
<dbReference type="SUPFAM" id="SSF56672">
    <property type="entry name" value="DNA/RNA polymerases"/>
    <property type="match status" value="1"/>
</dbReference>
<dbReference type="GO" id="GO:0008408">
    <property type="term" value="F:3'-5' exonuclease activity"/>
    <property type="evidence" value="ECO:0007669"/>
    <property type="project" value="TreeGrafter"/>
</dbReference>
<dbReference type="InterPro" id="IPR019760">
    <property type="entry name" value="DNA-dir_DNA_pol_A_CS"/>
</dbReference>
<evidence type="ECO:0000256" key="2">
    <source>
        <dbReference type="ARBA" id="ARBA00022679"/>
    </source>
</evidence>
<dbReference type="InterPro" id="IPR041336">
    <property type="entry name" value="DNApol_Exo"/>
</dbReference>
<accession>A0A1I7XB20</accession>
<dbReference type="InterPro" id="IPR043502">
    <property type="entry name" value="DNA/RNA_pol_sf"/>
</dbReference>